<evidence type="ECO:0000313" key="1">
    <source>
        <dbReference type="EMBL" id="OOK79245.1"/>
    </source>
</evidence>
<dbReference type="Proteomes" id="UP000189229">
    <property type="component" value="Unassembled WGS sequence"/>
</dbReference>
<evidence type="ECO:0000313" key="2">
    <source>
        <dbReference type="EMBL" id="OOK80534.1"/>
    </source>
</evidence>
<gene>
    <name evidence="2" type="ORF">BZL29_2248</name>
    <name evidence="1" type="ORF">BZL30_2259</name>
</gene>
<sequence>MKAVDMTVTRWLEDSCTGKAGSAWGGDSTRFDVLSALSDAAG</sequence>
<dbReference type="EMBL" id="MVBN01000002">
    <property type="protein sequence ID" value="OOK80534.1"/>
    <property type="molecule type" value="Genomic_DNA"/>
</dbReference>
<name>A0A1V3XJ68_MYCKA</name>
<organism evidence="1 4">
    <name type="scientific">Mycobacterium kansasii</name>
    <dbReference type="NCBI Taxonomy" id="1768"/>
    <lineage>
        <taxon>Bacteria</taxon>
        <taxon>Bacillati</taxon>
        <taxon>Actinomycetota</taxon>
        <taxon>Actinomycetes</taxon>
        <taxon>Mycobacteriales</taxon>
        <taxon>Mycobacteriaceae</taxon>
        <taxon>Mycobacterium</taxon>
    </lineage>
</organism>
<dbReference type="AlphaFoldDB" id="A0A1V3XJ68"/>
<evidence type="ECO:0000313" key="3">
    <source>
        <dbReference type="Proteomes" id="UP000188532"/>
    </source>
</evidence>
<proteinExistence type="predicted"/>
<accession>A0A1V3XJ68</accession>
<dbReference type="EMBL" id="MVBM01000002">
    <property type="protein sequence ID" value="OOK79245.1"/>
    <property type="molecule type" value="Genomic_DNA"/>
</dbReference>
<evidence type="ECO:0000313" key="4">
    <source>
        <dbReference type="Proteomes" id="UP000189229"/>
    </source>
</evidence>
<comment type="caution">
    <text evidence="1">The sequence shown here is derived from an EMBL/GenBank/DDBJ whole genome shotgun (WGS) entry which is preliminary data.</text>
</comment>
<dbReference type="Proteomes" id="UP000188532">
    <property type="component" value="Unassembled WGS sequence"/>
</dbReference>
<protein>
    <submittedName>
        <fullName evidence="1">Uncharacterized protein</fullName>
    </submittedName>
</protein>
<reference evidence="3 4" key="1">
    <citation type="submission" date="2017-02" db="EMBL/GenBank/DDBJ databases">
        <title>Complete genome sequences of Mycobacterium kansasii strains isolated from rhesus macaques.</title>
        <authorList>
            <person name="Panda A."/>
            <person name="Nagaraj S."/>
            <person name="Zhao X."/>
            <person name="Tettelin H."/>
            <person name="Detolla L.J."/>
        </authorList>
    </citation>
    <scope>NUCLEOTIDE SEQUENCE [LARGE SCALE GENOMIC DNA]</scope>
    <source>
        <strain evidence="2 3">11-3469</strain>
        <strain evidence="1 4">11-3813</strain>
    </source>
</reference>